<reference evidence="2 3" key="1">
    <citation type="submission" date="2019-02" db="EMBL/GenBank/DDBJ databases">
        <title>Genomic Encyclopedia of Type Strains, Phase IV (KMG-IV): sequencing the most valuable type-strain genomes for metagenomic binning, comparative biology and taxonomic classification.</title>
        <authorList>
            <person name="Goeker M."/>
        </authorList>
    </citation>
    <scope>NUCLEOTIDE SEQUENCE [LARGE SCALE GENOMIC DNA]</scope>
    <source>
        <strain evidence="2 3">DSM 10617</strain>
    </source>
</reference>
<feature type="transmembrane region" description="Helical" evidence="1">
    <location>
        <begin position="29"/>
        <end position="50"/>
    </location>
</feature>
<dbReference type="AlphaFoldDB" id="A0A4Q7LT06"/>
<sequence>MSRARLTSPDRHASSPATRLADSDRARDISALAWTLLLIGLAALAGALVLPDRPPMLAPMAGALALVGLGLLRRAPWSRTTAIALFAALIHGQLSRRWLESDLIHPFIDALSGVHHASAAMPMLSAPVVSSSLGLAGAVSGALLCLVMGCFGVRLASRAVRCEFQPRTQVRRGVPTWPSR</sequence>
<evidence type="ECO:0000313" key="3">
    <source>
        <dbReference type="Proteomes" id="UP000293433"/>
    </source>
</evidence>
<dbReference type="EMBL" id="SGWV01000007">
    <property type="protein sequence ID" value="RZS58055.1"/>
    <property type="molecule type" value="Genomic_DNA"/>
</dbReference>
<dbReference type="Proteomes" id="UP000293433">
    <property type="component" value="Unassembled WGS sequence"/>
</dbReference>
<keyword evidence="1" id="KW-1133">Transmembrane helix</keyword>
<evidence type="ECO:0000313" key="2">
    <source>
        <dbReference type="EMBL" id="RZS58055.1"/>
    </source>
</evidence>
<protein>
    <submittedName>
        <fullName evidence="2">Uncharacterized protein</fullName>
    </submittedName>
</protein>
<dbReference type="RefSeq" id="WP_130480245.1">
    <property type="nucleotide sequence ID" value="NZ_SGWV01000007.1"/>
</dbReference>
<keyword evidence="3" id="KW-1185">Reference proteome</keyword>
<evidence type="ECO:0000256" key="1">
    <source>
        <dbReference type="SAM" id="Phobius"/>
    </source>
</evidence>
<comment type="caution">
    <text evidence="2">The sequence shown here is derived from an EMBL/GenBank/DDBJ whole genome shotgun (WGS) entry which is preliminary data.</text>
</comment>
<name>A0A4Q7LT06_9BURK</name>
<feature type="transmembrane region" description="Helical" evidence="1">
    <location>
        <begin position="133"/>
        <end position="157"/>
    </location>
</feature>
<keyword evidence="1" id="KW-0472">Membrane</keyword>
<proteinExistence type="predicted"/>
<gene>
    <name evidence="2" type="ORF">EV685_0332</name>
</gene>
<accession>A0A4Q7LT06</accession>
<organism evidence="2 3">
    <name type="scientific">Sphaerotilus mobilis</name>
    <dbReference type="NCBI Taxonomy" id="47994"/>
    <lineage>
        <taxon>Bacteria</taxon>
        <taxon>Pseudomonadati</taxon>
        <taxon>Pseudomonadota</taxon>
        <taxon>Betaproteobacteria</taxon>
        <taxon>Burkholderiales</taxon>
        <taxon>Sphaerotilaceae</taxon>
        <taxon>Sphaerotilus</taxon>
    </lineage>
</organism>
<keyword evidence="1" id="KW-0812">Transmembrane</keyword>